<evidence type="ECO:0000313" key="8">
    <source>
        <dbReference type="EMBL" id="KFM22649.1"/>
    </source>
</evidence>
<dbReference type="KEGG" id="apro:F751_4293"/>
<dbReference type="InterPro" id="IPR019844">
    <property type="entry name" value="CSD_CS"/>
</dbReference>
<keyword evidence="2" id="KW-0963">Cytoplasm</keyword>
<feature type="region of interest" description="Disordered" evidence="6">
    <location>
        <begin position="417"/>
        <end position="452"/>
    </location>
</feature>
<dbReference type="OrthoDB" id="514780at2759"/>
<dbReference type="InterPro" id="IPR011129">
    <property type="entry name" value="CSD"/>
</dbReference>
<organism evidence="8 9">
    <name type="scientific">Auxenochlorella protothecoides</name>
    <name type="common">Green microalga</name>
    <name type="synonym">Chlorella protothecoides</name>
    <dbReference type="NCBI Taxonomy" id="3075"/>
    <lineage>
        <taxon>Eukaryota</taxon>
        <taxon>Viridiplantae</taxon>
        <taxon>Chlorophyta</taxon>
        <taxon>core chlorophytes</taxon>
        <taxon>Trebouxiophyceae</taxon>
        <taxon>Chlorellales</taxon>
        <taxon>Chlorellaceae</taxon>
        <taxon>Auxenochlorella</taxon>
    </lineage>
</organism>
<evidence type="ECO:0000256" key="5">
    <source>
        <dbReference type="ARBA" id="ARBA00044751"/>
    </source>
</evidence>
<evidence type="ECO:0000313" key="9">
    <source>
        <dbReference type="Proteomes" id="UP000028924"/>
    </source>
</evidence>
<feature type="region of interest" description="Disordered" evidence="6">
    <location>
        <begin position="477"/>
        <end position="504"/>
    </location>
</feature>
<dbReference type="PANTHER" id="PTHR12913">
    <property type="entry name" value="UNR PROTEIN N-RAS UPSTREAM GENE PROTEIN"/>
    <property type="match status" value="1"/>
</dbReference>
<name>A0A087SA95_AUXPR</name>
<dbReference type="Proteomes" id="UP000028924">
    <property type="component" value="Unassembled WGS sequence"/>
</dbReference>
<feature type="compositionally biased region" description="Pro residues" evidence="6">
    <location>
        <begin position="288"/>
        <end position="300"/>
    </location>
</feature>
<dbReference type="Pfam" id="PF00313">
    <property type="entry name" value="CSD"/>
    <property type="match status" value="1"/>
</dbReference>
<dbReference type="InterPro" id="IPR002059">
    <property type="entry name" value="CSP_DNA-bd"/>
</dbReference>
<dbReference type="GO" id="GO:0003723">
    <property type="term" value="F:RNA binding"/>
    <property type="evidence" value="ECO:0007669"/>
    <property type="project" value="UniProtKB-KW"/>
</dbReference>
<dbReference type="RefSeq" id="XP_011395505.1">
    <property type="nucleotide sequence ID" value="XM_011397203.1"/>
</dbReference>
<dbReference type="Gene3D" id="2.40.50.140">
    <property type="entry name" value="Nucleic acid-binding proteins"/>
    <property type="match status" value="2"/>
</dbReference>
<feature type="compositionally biased region" description="Low complexity" evidence="6">
    <location>
        <begin position="97"/>
        <end position="108"/>
    </location>
</feature>
<dbReference type="SUPFAM" id="SSF50249">
    <property type="entry name" value="Nucleic acid-binding proteins"/>
    <property type="match status" value="1"/>
</dbReference>
<feature type="compositionally biased region" description="Low complexity" evidence="6">
    <location>
        <begin position="76"/>
        <end position="87"/>
    </location>
</feature>
<accession>A0A087SA95</accession>
<dbReference type="eggNOG" id="ENOG502QSJ1">
    <property type="taxonomic scope" value="Eukaryota"/>
</dbReference>
<evidence type="ECO:0000256" key="1">
    <source>
        <dbReference type="ARBA" id="ARBA00004496"/>
    </source>
</evidence>
<proteinExistence type="inferred from homology"/>
<comment type="similarity">
    <text evidence="5">Belongs to the UNR family.</text>
</comment>
<dbReference type="GO" id="GO:0005737">
    <property type="term" value="C:cytoplasm"/>
    <property type="evidence" value="ECO:0007669"/>
    <property type="project" value="UniProtKB-SubCell"/>
</dbReference>
<keyword evidence="9" id="KW-1185">Reference proteome</keyword>
<feature type="region of interest" description="Disordered" evidence="6">
    <location>
        <begin position="134"/>
        <end position="155"/>
    </location>
</feature>
<sequence length="504" mass="52486">MPWRIPPSPCHPIHQYGFIKNERTRIFFHVSDSDAASGGAALNDYVGFVIGRDAGSGRTVACRVETLTPGFDPSQPRAGGAREAPARGPAPRPPQARPAAPRAGDARGPPLPATEGPPAAAFLLLGEELLPGARVGMAPPGTRLSTGGGRGRAGPWVRGGLRGGRRGLCPGQAAQRAPSGCWKRLTPAHPTLSHAGTQRGVVAVRSRSQASVRLDDGVILYSEPGQDPSAQHQAHYGNFRVQAGQPAVLENDAVEFEVAHSSATLARKAVNIRLVGVQGGRDGARPGTPEPSAPELPPPGAERLLGRIVQTKKEFGFIRQLDRPGDIFFHFSQLQGIPPDQVTPGLEVEYGVRRDAKGQLSAVGVTPAPPGSVVFEVVAPEVLAGVPVALSGRVLALPPDRGFGFLGALGWRGAQRHARWAPPRPSSTSSCGRPEAGPTARQPRGPDAPDAVGFALPRTVPCMPPVPGFELLAQGGAGACGVPGEESPTGRLIGLSVEREESQS</sequence>
<reference evidence="8 9" key="1">
    <citation type="journal article" date="2014" name="BMC Genomics">
        <title>Oil accumulation mechanisms of the oleaginous microalga Chlorella protothecoides revealed through its genome, transcriptomes, and proteomes.</title>
        <authorList>
            <person name="Gao C."/>
            <person name="Wang Y."/>
            <person name="Shen Y."/>
            <person name="Yan D."/>
            <person name="He X."/>
            <person name="Dai J."/>
            <person name="Wu Q."/>
        </authorList>
    </citation>
    <scope>NUCLEOTIDE SEQUENCE [LARGE SCALE GENOMIC DNA]</scope>
    <source>
        <strain evidence="8 9">0710</strain>
    </source>
</reference>
<dbReference type="GeneID" id="23615684"/>
<evidence type="ECO:0000259" key="7">
    <source>
        <dbReference type="PROSITE" id="PS51857"/>
    </source>
</evidence>
<dbReference type="AlphaFoldDB" id="A0A087SA95"/>
<keyword evidence="3" id="KW-0677">Repeat</keyword>
<dbReference type="STRING" id="3075.A0A087SA95"/>
<dbReference type="InterPro" id="IPR012340">
    <property type="entry name" value="NA-bd_OB-fold"/>
</dbReference>
<protein>
    <recommendedName>
        <fullName evidence="7">CSD domain-containing protein</fullName>
    </recommendedName>
</protein>
<evidence type="ECO:0000256" key="2">
    <source>
        <dbReference type="ARBA" id="ARBA00022490"/>
    </source>
</evidence>
<dbReference type="PANTHER" id="PTHR12913:SF1">
    <property type="entry name" value="COLD SHOCK DOMAIN-CONTAINING PROTEIN E1"/>
    <property type="match status" value="1"/>
</dbReference>
<dbReference type="PROSITE" id="PS51857">
    <property type="entry name" value="CSD_2"/>
    <property type="match status" value="1"/>
</dbReference>
<evidence type="ECO:0000256" key="4">
    <source>
        <dbReference type="ARBA" id="ARBA00022884"/>
    </source>
</evidence>
<feature type="domain" description="CSD" evidence="7">
    <location>
        <begin position="303"/>
        <end position="367"/>
    </location>
</feature>
<feature type="region of interest" description="Disordered" evidence="6">
    <location>
        <begin position="67"/>
        <end position="118"/>
    </location>
</feature>
<keyword evidence="4" id="KW-0694">RNA-binding</keyword>
<gene>
    <name evidence="8" type="ORF">F751_4293</name>
</gene>
<dbReference type="EMBL" id="KL662078">
    <property type="protein sequence ID" value="KFM22649.1"/>
    <property type="molecule type" value="Genomic_DNA"/>
</dbReference>
<dbReference type="SMART" id="SM00357">
    <property type="entry name" value="CSP"/>
    <property type="match status" value="1"/>
</dbReference>
<dbReference type="PROSITE" id="PS00352">
    <property type="entry name" value="CSD_1"/>
    <property type="match status" value="1"/>
</dbReference>
<evidence type="ECO:0000256" key="6">
    <source>
        <dbReference type="SAM" id="MobiDB-lite"/>
    </source>
</evidence>
<comment type="subcellular location">
    <subcellularLocation>
        <location evidence="1">Cytoplasm</location>
    </subcellularLocation>
</comment>
<evidence type="ECO:0000256" key="3">
    <source>
        <dbReference type="ARBA" id="ARBA00022737"/>
    </source>
</evidence>
<feature type="region of interest" description="Disordered" evidence="6">
    <location>
        <begin position="279"/>
        <end position="301"/>
    </location>
</feature>
<dbReference type="CDD" id="cd04458">
    <property type="entry name" value="CSP_CDS"/>
    <property type="match status" value="1"/>
</dbReference>